<evidence type="ECO:0000256" key="1">
    <source>
        <dbReference type="ARBA" id="ARBA00022553"/>
    </source>
</evidence>
<evidence type="ECO:0000256" key="4">
    <source>
        <dbReference type="ARBA" id="ARBA00023125"/>
    </source>
</evidence>
<dbReference type="SUPFAM" id="SSF46894">
    <property type="entry name" value="C-terminal effector domain of the bipartite response regulators"/>
    <property type="match status" value="1"/>
</dbReference>
<keyword evidence="3" id="KW-0805">Transcription regulation</keyword>
<dbReference type="PANTHER" id="PTHR48111:SF4">
    <property type="entry name" value="DNA-BINDING DUAL TRANSCRIPTIONAL REGULATOR OMPR"/>
    <property type="match status" value="1"/>
</dbReference>
<dbReference type="SMART" id="SM00448">
    <property type="entry name" value="REC"/>
    <property type="match status" value="1"/>
</dbReference>
<evidence type="ECO:0000313" key="10">
    <source>
        <dbReference type="EMBL" id="MFD0981602.1"/>
    </source>
</evidence>
<evidence type="ECO:0000256" key="3">
    <source>
        <dbReference type="ARBA" id="ARBA00023015"/>
    </source>
</evidence>
<proteinExistence type="predicted"/>
<dbReference type="InterPro" id="IPR039420">
    <property type="entry name" value="WalR-like"/>
</dbReference>
<dbReference type="Gene3D" id="6.10.250.690">
    <property type="match status" value="1"/>
</dbReference>
<dbReference type="Gene3D" id="1.10.10.10">
    <property type="entry name" value="Winged helix-like DNA-binding domain superfamily/Winged helix DNA-binding domain"/>
    <property type="match status" value="1"/>
</dbReference>
<dbReference type="Proteomes" id="UP001597108">
    <property type="component" value="Unassembled WGS sequence"/>
</dbReference>
<accession>A0ABW3IVF1</accession>
<dbReference type="CDD" id="cd00383">
    <property type="entry name" value="trans_reg_C"/>
    <property type="match status" value="1"/>
</dbReference>
<protein>
    <submittedName>
        <fullName evidence="10">Response regulator</fullName>
    </submittedName>
</protein>
<feature type="domain" description="Response regulatory" evidence="8">
    <location>
        <begin position="4"/>
        <end position="117"/>
    </location>
</feature>
<gene>
    <name evidence="10" type="ORF">ACFQ2S_18365</name>
</gene>
<evidence type="ECO:0000259" key="9">
    <source>
        <dbReference type="PROSITE" id="PS51755"/>
    </source>
</evidence>
<comment type="caution">
    <text evidence="10">The sequence shown here is derived from an EMBL/GenBank/DDBJ whole genome shotgun (WGS) entry which is preliminary data.</text>
</comment>
<dbReference type="InterPro" id="IPR001789">
    <property type="entry name" value="Sig_transdc_resp-reg_receiver"/>
</dbReference>
<dbReference type="Pfam" id="PF00486">
    <property type="entry name" value="Trans_reg_C"/>
    <property type="match status" value="1"/>
</dbReference>
<dbReference type="InterPro" id="IPR016032">
    <property type="entry name" value="Sig_transdc_resp-reg_C-effctor"/>
</dbReference>
<dbReference type="SUPFAM" id="SSF52172">
    <property type="entry name" value="CheY-like"/>
    <property type="match status" value="1"/>
</dbReference>
<dbReference type="EMBL" id="JBHTJT010000045">
    <property type="protein sequence ID" value="MFD0981602.1"/>
    <property type="molecule type" value="Genomic_DNA"/>
</dbReference>
<feature type="domain" description="OmpR/PhoB-type" evidence="9">
    <location>
        <begin position="133"/>
        <end position="233"/>
    </location>
</feature>
<dbReference type="InterPro" id="IPR001867">
    <property type="entry name" value="OmpR/PhoB-type_DNA-bd"/>
</dbReference>
<keyword evidence="2" id="KW-0902">Two-component regulatory system</keyword>
<evidence type="ECO:0000256" key="6">
    <source>
        <dbReference type="PROSITE-ProRule" id="PRU00169"/>
    </source>
</evidence>
<evidence type="ECO:0000256" key="2">
    <source>
        <dbReference type="ARBA" id="ARBA00023012"/>
    </source>
</evidence>
<evidence type="ECO:0000256" key="7">
    <source>
        <dbReference type="PROSITE-ProRule" id="PRU01091"/>
    </source>
</evidence>
<dbReference type="Pfam" id="PF00072">
    <property type="entry name" value="Response_reg"/>
    <property type="match status" value="1"/>
</dbReference>
<feature type="DNA-binding region" description="OmpR/PhoB-type" evidence="7">
    <location>
        <begin position="133"/>
        <end position="233"/>
    </location>
</feature>
<keyword evidence="5" id="KW-0804">Transcription</keyword>
<dbReference type="InterPro" id="IPR011006">
    <property type="entry name" value="CheY-like_superfamily"/>
</dbReference>
<dbReference type="InterPro" id="IPR036388">
    <property type="entry name" value="WH-like_DNA-bd_sf"/>
</dbReference>
<dbReference type="SMART" id="SM00862">
    <property type="entry name" value="Trans_reg_C"/>
    <property type="match status" value="1"/>
</dbReference>
<keyword evidence="11" id="KW-1185">Reference proteome</keyword>
<dbReference type="PROSITE" id="PS50110">
    <property type="entry name" value="RESPONSE_REGULATORY"/>
    <property type="match status" value="1"/>
</dbReference>
<dbReference type="PROSITE" id="PS51755">
    <property type="entry name" value="OMPR_PHOB"/>
    <property type="match status" value="1"/>
</dbReference>
<reference evidence="11" key="1">
    <citation type="journal article" date="2019" name="Int. J. Syst. Evol. Microbiol.">
        <title>The Global Catalogue of Microorganisms (GCM) 10K type strain sequencing project: providing services to taxonomists for standard genome sequencing and annotation.</title>
        <authorList>
            <consortium name="The Broad Institute Genomics Platform"/>
            <consortium name="The Broad Institute Genome Sequencing Center for Infectious Disease"/>
            <person name="Wu L."/>
            <person name="Ma J."/>
        </authorList>
    </citation>
    <scope>NUCLEOTIDE SEQUENCE [LARGE SCALE GENOMIC DNA]</scope>
    <source>
        <strain evidence="11">CCUG 60524</strain>
    </source>
</reference>
<dbReference type="RefSeq" id="WP_386076704.1">
    <property type="nucleotide sequence ID" value="NZ_JBHTJT010000045.1"/>
</dbReference>
<keyword evidence="1 6" id="KW-0597">Phosphoprotein</keyword>
<sequence>MSKHILVVDDDRQITDLLERFLKKQGFRVATAGSATQMGLLMEHRDFDLLILDVGLPDIDGFQVTRELRKTSAMPIIMLTVRDEVYDKIIGLEVGADDYVAKPFEPRELLARMRAVLRRTESAPALLGLAGGARQVTFSGFELNMDTQKVRCGRGNDVPLTSSEFTLLAALVQKAGQVVTRDQLMDLLYAGSIHVTDRAVDAHIARVRRKLTLAGNDGELIKTVHGQGYCLASEVHVGSE</sequence>
<evidence type="ECO:0000259" key="8">
    <source>
        <dbReference type="PROSITE" id="PS50110"/>
    </source>
</evidence>
<feature type="modified residue" description="4-aspartylphosphate" evidence="6">
    <location>
        <position position="53"/>
    </location>
</feature>
<name>A0ABW3IVF1_9RHOB</name>
<evidence type="ECO:0000313" key="11">
    <source>
        <dbReference type="Proteomes" id="UP001597108"/>
    </source>
</evidence>
<keyword evidence="4 7" id="KW-0238">DNA-binding</keyword>
<dbReference type="Gene3D" id="3.40.50.2300">
    <property type="match status" value="1"/>
</dbReference>
<organism evidence="10 11">
    <name type="scientific">Tropicimonas aquimaris</name>
    <dbReference type="NCBI Taxonomy" id="914152"/>
    <lineage>
        <taxon>Bacteria</taxon>
        <taxon>Pseudomonadati</taxon>
        <taxon>Pseudomonadota</taxon>
        <taxon>Alphaproteobacteria</taxon>
        <taxon>Rhodobacterales</taxon>
        <taxon>Roseobacteraceae</taxon>
        <taxon>Tropicimonas</taxon>
    </lineage>
</organism>
<evidence type="ECO:0000256" key="5">
    <source>
        <dbReference type="ARBA" id="ARBA00023163"/>
    </source>
</evidence>
<dbReference type="PANTHER" id="PTHR48111">
    <property type="entry name" value="REGULATOR OF RPOS"/>
    <property type="match status" value="1"/>
</dbReference>